<dbReference type="EMBL" id="BAABKD010000009">
    <property type="protein sequence ID" value="GAA5091475.1"/>
    <property type="molecule type" value="Genomic_DNA"/>
</dbReference>
<evidence type="ECO:0000313" key="2">
    <source>
        <dbReference type="EMBL" id="GAA5091475.1"/>
    </source>
</evidence>
<evidence type="ECO:0000256" key="1">
    <source>
        <dbReference type="ARBA" id="ARBA00022729"/>
    </source>
</evidence>
<dbReference type="Pfam" id="PF03480">
    <property type="entry name" value="DctP"/>
    <property type="match status" value="1"/>
</dbReference>
<dbReference type="InterPro" id="IPR018389">
    <property type="entry name" value="DctP_fam"/>
</dbReference>
<dbReference type="PANTHER" id="PTHR33376">
    <property type="match status" value="1"/>
</dbReference>
<dbReference type="Gene3D" id="3.40.190.170">
    <property type="entry name" value="Bacterial extracellular solute-binding protein, family 7"/>
    <property type="match status" value="1"/>
</dbReference>
<sequence length="290" mass="32133">MSRTGSGTIEAGGDWPGYWAGRNPAFSALGTHVSLFNAMDYANWIHQWGGADIYNDVYGQFGMVYIPYGITNSEAGFHTNSPIRNLEEFKGKRLRVSGLEQGRVLESIGGTQVSMAAQELYQSLERNVIDGAEFSTPNVDVSAGLHQVTKHWTTPGWHQSSSVFGVMINKKAWDALSDTTKEKLKIAADATMLWSMSYTEKRAADGLRTFQKAGVEIHRLDQEALDTIQNNAHEVMIEVACSNPKAAQVYLSQVEYLNDYKDWRTASIPYNLGRVITGPDLEKIKACANK</sequence>
<keyword evidence="3" id="KW-1185">Reference proteome</keyword>
<organism evidence="2 3">
    <name type="scientific">Paenalcaligenes hermetiae</name>
    <dbReference type="NCBI Taxonomy" id="1157987"/>
    <lineage>
        <taxon>Bacteria</taxon>
        <taxon>Pseudomonadati</taxon>
        <taxon>Pseudomonadota</taxon>
        <taxon>Betaproteobacteria</taxon>
        <taxon>Burkholderiales</taxon>
        <taxon>Alcaligenaceae</taxon>
        <taxon>Paenalcaligenes</taxon>
    </lineage>
</organism>
<reference evidence="3" key="1">
    <citation type="journal article" date="2019" name="Int. J. Syst. Evol. Microbiol.">
        <title>The Global Catalogue of Microorganisms (GCM) 10K type strain sequencing project: providing services to taxonomists for standard genome sequencing and annotation.</title>
        <authorList>
            <consortium name="The Broad Institute Genomics Platform"/>
            <consortium name="The Broad Institute Genome Sequencing Center for Infectious Disease"/>
            <person name="Wu L."/>
            <person name="Ma J."/>
        </authorList>
    </citation>
    <scope>NUCLEOTIDE SEQUENCE [LARGE SCALE GENOMIC DNA]</scope>
    <source>
        <strain evidence="3">JCM 18423</strain>
    </source>
</reference>
<name>A0ABP9M8E1_9BURK</name>
<dbReference type="PANTHER" id="PTHR33376:SF5">
    <property type="entry name" value="EXTRACYTOPLASMIC SOLUTE RECEPTOR PROTEIN"/>
    <property type="match status" value="1"/>
</dbReference>
<proteinExistence type="predicted"/>
<protein>
    <recommendedName>
        <fullName evidence="4">ABC transporter substrate-binding protein</fullName>
    </recommendedName>
</protein>
<accession>A0ABP9M8E1</accession>
<dbReference type="Proteomes" id="UP001500227">
    <property type="component" value="Unassembled WGS sequence"/>
</dbReference>
<keyword evidence="1" id="KW-0732">Signal</keyword>
<comment type="caution">
    <text evidence="2">The sequence shown here is derived from an EMBL/GenBank/DDBJ whole genome shotgun (WGS) entry which is preliminary data.</text>
</comment>
<dbReference type="NCBIfam" id="NF037995">
    <property type="entry name" value="TRAP_S1"/>
    <property type="match status" value="1"/>
</dbReference>
<gene>
    <name evidence="2" type="ORF">GCM10023337_17400</name>
</gene>
<evidence type="ECO:0008006" key="4">
    <source>
        <dbReference type="Google" id="ProtNLM"/>
    </source>
</evidence>
<dbReference type="Gene3D" id="3.40.190.10">
    <property type="entry name" value="Periplasmic binding protein-like II"/>
    <property type="match status" value="1"/>
</dbReference>
<evidence type="ECO:0000313" key="3">
    <source>
        <dbReference type="Proteomes" id="UP001500227"/>
    </source>
</evidence>
<dbReference type="InterPro" id="IPR038404">
    <property type="entry name" value="TRAP_DctP_sf"/>
</dbReference>